<protein>
    <submittedName>
        <fullName evidence="1">Uncharacterized protein</fullName>
    </submittedName>
</protein>
<sequence>MNWKYTKDNKKEWQSKGVRSSYWLTGNNNTYKQHDNYDNFNTELLKMLVPVLYLKKEQRRLKLRRL</sequence>
<proteinExistence type="predicted"/>
<reference evidence="1" key="1">
    <citation type="submission" date="2014-05" db="EMBL/GenBank/DDBJ databases">
        <authorList>
            <person name="Chronopoulou M."/>
        </authorList>
    </citation>
    <scope>NUCLEOTIDE SEQUENCE</scope>
    <source>
        <tissue evidence="1">Whole organism</tissue>
    </source>
</reference>
<evidence type="ECO:0000313" key="1">
    <source>
        <dbReference type="EMBL" id="CDW49076.1"/>
    </source>
</evidence>
<dbReference type="EMBL" id="HACA01031715">
    <property type="protein sequence ID" value="CDW49076.1"/>
    <property type="molecule type" value="Transcribed_RNA"/>
</dbReference>
<accession>A0A0K2VGJ8</accession>
<dbReference type="AlphaFoldDB" id="A0A0K2VGJ8"/>
<name>A0A0K2VGJ8_LEPSM</name>
<organism evidence="1">
    <name type="scientific">Lepeophtheirus salmonis</name>
    <name type="common">Salmon louse</name>
    <name type="synonym">Caligus salmonis</name>
    <dbReference type="NCBI Taxonomy" id="72036"/>
    <lineage>
        <taxon>Eukaryota</taxon>
        <taxon>Metazoa</taxon>
        <taxon>Ecdysozoa</taxon>
        <taxon>Arthropoda</taxon>
        <taxon>Crustacea</taxon>
        <taxon>Multicrustacea</taxon>
        <taxon>Hexanauplia</taxon>
        <taxon>Copepoda</taxon>
        <taxon>Siphonostomatoida</taxon>
        <taxon>Caligidae</taxon>
        <taxon>Lepeophtheirus</taxon>
    </lineage>
</organism>